<organism evidence="2 3">
    <name type="scientific">Crossiella cryophila</name>
    <dbReference type="NCBI Taxonomy" id="43355"/>
    <lineage>
        <taxon>Bacteria</taxon>
        <taxon>Bacillati</taxon>
        <taxon>Actinomycetota</taxon>
        <taxon>Actinomycetes</taxon>
        <taxon>Pseudonocardiales</taxon>
        <taxon>Pseudonocardiaceae</taxon>
        <taxon>Crossiella</taxon>
    </lineage>
</organism>
<comment type="caution">
    <text evidence="2">The sequence shown here is derived from an EMBL/GenBank/DDBJ whole genome shotgun (WGS) entry which is preliminary data.</text>
</comment>
<name>A0A7W7FUD4_9PSEU</name>
<dbReference type="RefSeq" id="WP_185004954.1">
    <property type="nucleotide sequence ID" value="NZ_BAAAUI010000025.1"/>
</dbReference>
<evidence type="ECO:0000313" key="2">
    <source>
        <dbReference type="EMBL" id="MBB4679176.1"/>
    </source>
</evidence>
<protein>
    <submittedName>
        <fullName evidence="2">Uncharacterized protein</fullName>
    </submittedName>
</protein>
<dbReference type="AlphaFoldDB" id="A0A7W7FUD4"/>
<accession>A0A7W7FUD4</accession>
<dbReference type="EMBL" id="JACHMH010000001">
    <property type="protein sequence ID" value="MBB4679176.1"/>
    <property type="molecule type" value="Genomic_DNA"/>
</dbReference>
<feature type="compositionally biased region" description="Basic and acidic residues" evidence="1">
    <location>
        <begin position="19"/>
        <end position="28"/>
    </location>
</feature>
<evidence type="ECO:0000313" key="3">
    <source>
        <dbReference type="Proteomes" id="UP000533598"/>
    </source>
</evidence>
<sequence length="51" mass="5569">MADNEEPTETGADKPAAQTEKKVVKGTQRLETKHISGQVITHTIVKPIRGE</sequence>
<reference evidence="2 3" key="1">
    <citation type="submission" date="2020-08" db="EMBL/GenBank/DDBJ databases">
        <title>Sequencing the genomes of 1000 actinobacteria strains.</title>
        <authorList>
            <person name="Klenk H.-P."/>
        </authorList>
    </citation>
    <scope>NUCLEOTIDE SEQUENCE [LARGE SCALE GENOMIC DNA]</scope>
    <source>
        <strain evidence="2 3">DSM 44230</strain>
    </source>
</reference>
<keyword evidence="3" id="KW-1185">Reference proteome</keyword>
<proteinExistence type="predicted"/>
<feature type="region of interest" description="Disordered" evidence="1">
    <location>
        <begin position="1"/>
        <end position="28"/>
    </location>
</feature>
<gene>
    <name evidence="2" type="ORF">HNR67_005294</name>
</gene>
<dbReference type="Proteomes" id="UP000533598">
    <property type="component" value="Unassembled WGS sequence"/>
</dbReference>
<evidence type="ECO:0000256" key="1">
    <source>
        <dbReference type="SAM" id="MobiDB-lite"/>
    </source>
</evidence>